<dbReference type="EMBL" id="CP011209">
    <property type="protein sequence ID" value="AKM78752.1"/>
    <property type="molecule type" value="Genomic_DNA"/>
</dbReference>
<sequence>MQRIIVIILISLLLSSTASVAFAEKGLPQIISFSYRWSGANQSGKDAEDSAIKDANEWMKKNFKKVRVINHSVSGNSGVLVGRQPSTYYNHEFPITTGSTGFSTVTILYIEK</sequence>
<feature type="signal peptide" evidence="1">
    <location>
        <begin position="1"/>
        <end position="23"/>
    </location>
</feature>
<dbReference type="Proteomes" id="UP000035656">
    <property type="component" value="Chromosome"/>
</dbReference>
<accession>A0A0G4AVM5</accession>
<reference evidence="2 3" key="1">
    <citation type="journal article" date="2015" name="Nature">
        <title>rRNA introns, odd ribosomes, and small enigmatic genomes across a large radiation of phyla.</title>
        <authorList>
            <person name="Brown C.T."/>
            <person name="Hug L.A."/>
            <person name="Thomas B.C."/>
            <person name="Sharon I."/>
            <person name="Castelle C.J."/>
            <person name="Singh A."/>
            <person name="Wilkins M.J."/>
            <person name="Williams K.H."/>
            <person name="Banfield J.F."/>
        </authorList>
    </citation>
    <scope>NUCLEOTIDE SEQUENCE [LARGE SCALE GENOMIC DNA]</scope>
</reference>
<organism evidence="2 3">
    <name type="scientific">Candidatus Wolfebacteria bacterium GW2011_GWB1_47_1</name>
    <dbReference type="NCBI Taxonomy" id="1619007"/>
    <lineage>
        <taxon>Bacteria</taxon>
        <taxon>Candidatus Wolfeibacteriota</taxon>
    </lineage>
</organism>
<evidence type="ECO:0000313" key="2">
    <source>
        <dbReference type="EMBL" id="AKM78752.1"/>
    </source>
</evidence>
<gene>
    <name evidence="2" type="ORF">UX70_C0001G1062</name>
</gene>
<name>A0A0G4AVM5_9BACT</name>
<keyword evidence="1" id="KW-0732">Signal</keyword>
<protein>
    <submittedName>
        <fullName evidence="2">Uncharacterized protein</fullName>
    </submittedName>
</protein>
<evidence type="ECO:0000256" key="1">
    <source>
        <dbReference type="SAM" id="SignalP"/>
    </source>
</evidence>
<dbReference type="AlphaFoldDB" id="A0A0G4AVM5"/>
<feature type="chain" id="PRO_5002563784" evidence="1">
    <location>
        <begin position="24"/>
        <end position="112"/>
    </location>
</feature>
<proteinExistence type="predicted"/>
<dbReference type="KEGG" id="pwo:UX70_C0001G1062"/>
<evidence type="ECO:0000313" key="3">
    <source>
        <dbReference type="Proteomes" id="UP000035656"/>
    </source>
</evidence>